<name>A0ABP9V784_9DEIO</name>
<evidence type="ECO:0000256" key="4">
    <source>
        <dbReference type="ARBA" id="ARBA00023237"/>
    </source>
</evidence>
<dbReference type="EMBL" id="BAABRN010000006">
    <property type="protein sequence ID" value="GAA5501139.1"/>
    <property type="molecule type" value="Genomic_DNA"/>
</dbReference>
<evidence type="ECO:0000256" key="1">
    <source>
        <dbReference type="ARBA" id="ARBA00004203"/>
    </source>
</evidence>
<dbReference type="RefSeq" id="WP_353541113.1">
    <property type="nucleotide sequence ID" value="NZ_BAABRN010000006.1"/>
</dbReference>
<evidence type="ECO:0008006" key="8">
    <source>
        <dbReference type="Google" id="ProtNLM"/>
    </source>
</evidence>
<accession>A0ABP9V784</accession>
<protein>
    <recommendedName>
        <fullName evidence="8">Prepilin-type N-terminal cleavage/methylation domain-containing protein</fullName>
    </recommendedName>
</protein>
<organism evidence="6 7">
    <name type="scientific">Deinococcus xinjiangensis</name>
    <dbReference type="NCBI Taxonomy" id="457454"/>
    <lineage>
        <taxon>Bacteria</taxon>
        <taxon>Thermotogati</taxon>
        <taxon>Deinococcota</taxon>
        <taxon>Deinococci</taxon>
        <taxon>Deinococcales</taxon>
        <taxon>Deinococcaceae</taxon>
        <taxon>Deinococcus</taxon>
    </lineage>
</organism>
<dbReference type="InterPro" id="IPR012902">
    <property type="entry name" value="N_methyl_site"/>
</dbReference>
<dbReference type="NCBIfam" id="TIGR02532">
    <property type="entry name" value="IV_pilin_GFxxxE"/>
    <property type="match status" value="1"/>
</dbReference>
<dbReference type="Pfam" id="PF07963">
    <property type="entry name" value="N_methyl"/>
    <property type="match status" value="1"/>
</dbReference>
<evidence type="ECO:0000256" key="5">
    <source>
        <dbReference type="SAM" id="Phobius"/>
    </source>
</evidence>
<evidence type="ECO:0000313" key="7">
    <source>
        <dbReference type="Proteomes" id="UP001458946"/>
    </source>
</evidence>
<feature type="transmembrane region" description="Helical" evidence="5">
    <location>
        <begin position="6"/>
        <end position="27"/>
    </location>
</feature>
<keyword evidence="5" id="KW-0472">Membrane</keyword>
<evidence type="ECO:0000313" key="6">
    <source>
        <dbReference type="EMBL" id="GAA5501139.1"/>
    </source>
</evidence>
<reference evidence="6 7" key="1">
    <citation type="submission" date="2024-02" db="EMBL/GenBank/DDBJ databases">
        <title>Deinococcus xinjiangensis NBRC 107630.</title>
        <authorList>
            <person name="Ichikawa N."/>
            <person name="Katano-Makiyama Y."/>
            <person name="Hidaka K."/>
        </authorList>
    </citation>
    <scope>NUCLEOTIDE SEQUENCE [LARGE SCALE GENOMIC DNA]</scope>
    <source>
        <strain evidence="6 7">NBRC 107630</strain>
    </source>
</reference>
<dbReference type="InterPro" id="IPR045584">
    <property type="entry name" value="Pilin-like"/>
</dbReference>
<evidence type="ECO:0000256" key="3">
    <source>
        <dbReference type="ARBA" id="ARBA00022764"/>
    </source>
</evidence>
<sequence length="145" mass="15268">MKNSGFTLLELLMVIAILAVLTGLLMSSLSRNINQSRNDEVSHALAQTITGLRNKALRAGVSQKLALTSTGYVLSSLDQPSVLTAVNTPRVQFSPVGVSLICSTKGFCTAQDASGVPVTLNEITVTSSSTVRHITLTVLGLARVQ</sequence>
<keyword evidence="5" id="KW-0812">Transmembrane</keyword>
<keyword evidence="7" id="KW-1185">Reference proteome</keyword>
<keyword evidence="5" id="KW-1133">Transmembrane helix</keyword>
<proteinExistence type="predicted"/>
<dbReference type="Gene3D" id="3.30.700.10">
    <property type="entry name" value="Glycoprotein, Type 4 Pilin"/>
    <property type="match status" value="1"/>
</dbReference>
<dbReference type="Proteomes" id="UP001458946">
    <property type="component" value="Unassembled WGS sequence"/>
</dbReference>
<dbReference type="PROSITE" id="PS00409">
    <property type="entry name" value="PROKAR_NTER_METHYL"/>
    <property type="match status" value="1"/>
</dbReference>
<comment type="caution">
    <text evidence="6">The sequence shown here is derived from an EMBL/GenBank/DDBJ whole genome shotgun (WGS) entry which is preliminary data.</text>
</comment>
<gene>
    <name evidence="6" type="ORF">Dxin01_00870</name>
</gene>
<evidence type="ECO:0000256" key="2">
    <source>
        <dbReference type="ARBA" id="ARBA00004418"/>
    </source>
</evidence>
<keyword evidence="4" id="KW-0998">Cell outer membrane</keyword>
<comment type="subcellular location">
    <subcellularLocation>
        <location evidence="1">Cell outer membrane</location>
        <topology evidence="1">Single-pass membrane protein</topology>
    </subcellularLocation>
    <subcellularLocation>
        <location evidence="2">Periplasm</location>
    </subcellularLocation>
</comment>
<keyword evidence="3" id="KW-0574">Periplasm</keyword>
<dbReference type="SUPFAM" id="SSF54523">
    <property type="entry name" value="Pili subunits"/>
    <property type="match status" value="1"/>
</dbReference>